<evidence type="ECO:0000256" key="1">
    <source>
        <dbReference type="SAM" id="Coils"/>
    </source>
</evidence>
<protein>
    <submittedName>
        <fullName evidence="3">DUF349 domain-containing protein</fullName>
    </submittedName>
</protein>
<feature type="compositionally biased region" description="Basic and acidic residues" evidence="2">
    <location>
        <begin position="1"/>
        <end position="42"/>
    </location>
</feature>
<dbReference type="Proteomes" id="UP001597201">
    <property type="component" value="Unassembled WGS sequence"/>
</dbReference>
<proteinExistence type="predicted"/>
<keyword evidence="1" id="KW-0175">Coiled coil</keyword>
<feature type="region of interest" description="Disordered" evidence="2">
    <location>
        <begin position="1"/>
        <end position="53"/>
    </location>
</feature>
<gene>
    <name evidence="3" type="ORF">ACFQ39_13840</name>
</gene>
<keyword evidence="4" id="KW-1185">Reference proteome</keyword>
<evidence type="ECO:0000313" key="4">
    <source>
        <dbReference type="Proteomes" id="UP001597201"/>
    </source>
</evidence>
<reference evidence="4" key="1">
    <citation type="journal article" date="2019" name="Int. J. Syst. Evol. Microbiol.">
        <title>The Global Catalogue of Microorganisms (GCM) 10K type strain sequencing project: providing services to taxonomists for standard genome sequencing and annotation.</title>
        <authorList>
            <consortium name="The Broad Institute Genomics Platform"/>
            <consortium name="The Broad Institute Genome Sequencing Center for Infectious Disease"/>
            <person name="Wu L."/>
            <person name="Ma J."/>
        </authorList>
    </citation>
    <scope>NUCLEOTIDE SEQUENCE [LARGE SCALE GENOMIC DNA]</scope>
    <source>
        <strain evidence="4">CCUG 61485</strain>
    </source>
</reference>
<feature type="region of interest" description="Disordered" evidence="2">
    <location>
        <begin position="89"/>
        <end position="128"/>
    </location>
</feature>
<feature type="compositionally biased region" description="Basic and acidic residues" evidence="2">
    <location>
        <begin position="106"/>
        <end position="128"/>
    </location>
</feature>
<accession>A0ABW3Y6P5</accession>
<sequence length="697" mass="82359">MLENKDPKLPEEKSSNDDQTKDNSLHEVDKVVDKETTEKESVEESVLEEETTLEKVEEAVEKIKEIIDEPIVQMTSEKPKENLNDKIEEAENSDESVKSNAVVNEVEEKTEVAQKQKKAKSENEGKQEPLDFSKLTMEDLLVEFENILYRSPINEVKKYYFEFKKTFDAKFRAFVEEEKAKFIEGGGDEIDFHYSSPLKSKFNSLVNSFKKKRQEAYLAIEAEQKENLVKKTELIERLKDLIDNAEPASMYKDFKDLQAEWRSIGQIPKANYNDIWQTYQHHVERFYDLLHLSNEFKDLDFKHNLEEKSKLVERAEALAQQKDVDKAFRELQVLHRLWKEEIGPVAREYREEIWHKFSEATKKIHEKRHEFQKVIDEQLEKNVDLKFEVIKKIEEIDLGKLESRVAWQEAIKKVEALRKEFLAIGRVTRARNEEVWSAFKSATRNFNKEKNNYFKSIKGEQLDNLKKKMQLIEQAESLKDSEDWKTVTDVFKKIQADWKKIGHVPRKDSDKIWKRFKAACNHFFDRLHQKQEGINSEQSEIIDQKKELLGNFKEEIKQEENIDLDAVNTFVEEWRNLGEVPGNMGHLNTKFNKTLDSAYKKLDLDEDESSFLKFKNIVDSYAAQNDGRKLESEHHFVRKKCDELTREIKQLENNMSFISNASQDNPLIQNVLNNIENYKSELKVWQRKLKYLNALDY</sequence>
<evidence type="ECO:0000256" key="2">
    <source>
        <dbReference type="SAM" id="MobiDB-lite"/>
    </source>
</evidence>
<dbReference type="Pfam" id="PF03993">
    <property type="entry name" value="DUF349"/>
    <property type="match status" value="5"/>
</dbReference>
<dbReference type="RefSeq" id="WP_377179935.1">
    <property type="nucleotide sequence ID" value="NZ_JBHTMY010000003.1"/>
</dbReference>
<dbReference type="EMBL" id="JBHTMY010000003">
    <property type="protein sequence ID" value="MFD1316702.1"/>
    <property type="molecule type" value="Genomic_DNA"/>
</dbReference>
<feature type="coiled-coil region" evidence="1">
    <location>
        <begin position="634"/>
        <end position="695"/>
    </location>
</feature>
<comment type="caution">
    <text evidence="3">The sequence shown here is derived from an EMBL/GenBank/DDBJ whole genome shotgun (WGS) entry which is preliminary data.</text>
</comment>
<evidence type="ECO:0000313" key="3">
    <source>
        <dbReference type="EMBL" id="MFD1316702.1"/>
    </source>
</evidence>
<dbReference type="InterPro" id="IPR007139">
    <property type="entry name" value="DUF349"/>
</dbReference>
<organism evidence="3 4">
    <name type="scientific">Namhaeicola litoreus</name>
    <dbReference type="NCBI Taxonomy" id="1052145"/>
    <lineage>
        <taxon>Bacteria</taxon>
        <taxon>Pseudomonadati</taxon>
        <taxon>Bacteroidota</taxon>
        <taxon>Flavobacteriia</taxon>
        <taxon>Flavobacteriales</taxon>
        <taxon>Flavobacteriaceae</taxon>
        <taxon>Namhaeicola</taxon>
    </lineage>
</organism>
<name>A0ABW3Y6P5_9FLAO</name>